<dbReference type="InterPro" id="IPR036388">
    <property type="entry name" value="WH-like_DNA-bd_sf"/>
</dbReference>
<evidence type="ECO:0000313" key="7">
    <source>
        <dbReference type="Proteomes" id="UP001589691"/>
    </source>
</evidence>
<dbReference type="InterPro" id="IPR005119">
    <property type="entry name" value="LysR_subst-bd"/>
</dbReference>
<dbReference type="PROSITE" id="PS50931">
    <property type="entry name" value="HTH_LYSR"/>
    <property type="match status" value="1"/>
</dbReference>
<dbReference type="PANTHER" id="PTHR30419:SF8">
    <property type="entry name" value="NITROGEN ASSIMILATION TRANSCRIPTIONAL ACTIVATOR-RELATED"/>
    <property type="match status" value="1"/>
</dbReference>
<evidence type="ECO:0000256" key="3">
    <source>
        <dbReference type="ARBA" id="ARBA00023125"/>
    </source>
</evidence>
<dbReference type="InterPro" id="IPR036390">
    <property type="entry name" value="WH_DNA-bd_sf"/>
</dbReference>
<keyword evidence="3" id="KW-0238">DNA-binding</keyword>
<dbReference type="RefSeq" id="WP_137642874.1">
    <property type="nucleotide sequence ID" value="NZ_BJEA01000011.1"/>
</dbReference>
<keyword evidence="7" id="KW-1185">Reference proteome</keyword>
<comment type="similarity">
    <text evidence="1">Belongs to the LysR transcriptional regulatory family.</text>
</comment>
<accession>A0ABV5WRY2</accession>
<evidence type="ECO:0000259" key="5">
    <source>
        <dbReference type="PROSITE" id="PS50931"/>
    </source>
</evidence>
<evidence type="ECO:0000256" key="1">
    <source>
        <dbReference type="ARBA" id="ARBA00009437"/>
    </source>
</evidence>
<dbReference type="InterPro" id="IPR000847">
    <property type="entry name" value="LysR_HTH_N"/>
</dbReference>
<name>A0ABV5WRY2_9LACO</name>
<dbReference type="Gene3D" id="3.40.190.10">
    <property type="entry name" value="Periplasmic binding protein-like II"/>
    <property type="match status" value="2"/>
</dbReference>
<reference evidence="6 7" key="1">
    <citation type="submission" date="2024-09" db="EMBL/GenBank/DDBJ databases">
        <authorList>
            <person name="Sun Q."/>
            <person name="Mori K."/>
        </authorList>
    </citation>
    <scope>NUCLEOTIDE SEQUENCE [LARGE SCALE GENOMIC DNA]</scope>
    <source>
        <strain evidence="6 7">TBRC 4576</strain>
    </source>
</reference>
<dbReference type="Pfam" id="PF00126">
    <property type="entry name" value="HTH_1"/>
    <property type="match status" value="1"/>
</dbReference>
<proteinExistence type="inferred from homology"/>
<evidence type="ECO:0000313" key="6">
    <source>
        <dbReference type="EMBL" id="MFB9768296.1"/>
    </source>
</evidence>
<dbReference type="PRINTS" id="PR00039">
    <property type="entry name" value="HTHLYSR"/>
</dbReference>
<dbReference type="EMBL" id="JBHLZY010000001">
    <property type="protein sequence ID" value="MFB9768296.1"/>
    <property type="molecule type" value="Genomic_DNA"/>
</dbReference>
<feature type="domain" description="HTH lysR-type" evidence="5">
    <location>
        <begin position="1"/>
        <end position="58"/>
    </location>
</feature>
<dbReference type="SUPFAM" id="SSF53850">
    <property type="entry name" value="Periplasmic binding protein-like II"/>
    <property type="match status" value="1"/>
</dbReference>
<dbReference type="Gene3D" id="1.10.10.10">
    <property type="entry name" value="Winged helix-like DNA-binding domain superfamily/Winged helix DNA-binding domain"/>
    <property type="match status" value="1"/>
</dbReference>
<dbReference type="PANTHER" id="PTHR30419">
    <property type="entry name" value="HTH-TYPE TRANSCRIPTIONAL REGULATOR YBHD"/>
    <property type="match status" value="1"/>
</dbReference>
<evidence type="ECO:0000256" key="2">
    <source>
        <dbReference type="ARBA" id="ARBA00023015"/>
    </source>
</evidence>
<dbReference type="SUPFAM" id="SSF46785">
    <property type="entry name" value="Winged helix' DNA-binding domain"/>
    <property type="match status" value="1"/>
</dbReference>
<dbReference type="CDD" id="cd05466">
    <property type="entry name" value="PBP2_LTTR_substrate"/>
    <property type="match status" value="1"/>
</dbReference>
<dbReference type="Proteomes" id="UP001589691">
    <property type="component" value="Unassembled WGS sequence"/>
</dbReference>
<gene>
    <name evidence="6" type="ORF">ACFFLI_00185</name>
</gene>
<dbReference type="Pfam" id="PF03466">
    <property type="entry name" value="LysR_substrate"/>
    <property type="match status" value="1"/>
</dbReference>
<sequence>MDVRVLRYFIAISQEQNISHAAARLHVSQPALSRQIADLETQLGTQLFVRGNRRLKLTEDGYYLLDRATEIIHLVDKTTRDLQQQETFSGVLDIGAGESRAVQPIMTAIQQIRRQYPAVHVNLQSGDALSLLAQLDQGNLEFALMLEAKPYPNYHHLKLPTTNQWGLLMRRDEPLATASAITPADLLGRPLLTSRQAANNQRFQQWSNGLTSQYNYVGSYNLIFNAGLLVETGACMALTYDGLIDTTAHSQLVFRPLTPALRDPVTLIWSKERPLPRVGQLFIETLRTLIEPAAK</sequence>
<evidence type="ECO:0000256" key="4">
    <source>
        <dbReference type="ARBA" id="ARBA00023163"/>
    </source>
</evidence>
<comment type="caution">
    <text evidence="6">The sequence shown here is derived from an EMBL/GenBank/DDBJ whole genome shotgun (WGS) entry which is preliminary data.</text>
</comment>
<organism evidence="6 7">
    <name type="scientific">Lactiplantibacillus modestisalitolerans</name>
    <dbReference type="NCBI Taxonomy" id="1457219"/>
    <lineage>
        <taxon>Bacteria</taxon>
        <taxon>Bacillati</taxon>
        <taxon>Bacillota</taxon>
        <taxon>Bacilli</taxon>
        <taxon>Lactobacillales</taxon>
        <taxon>Lactobacillaceae</taxon>
        <taxon>Lactiplantibacillus</taxon>
    </lineage>
</organism>
<dbReference type="InterPro" id="IPR050950">
    <property type="entry name" value="HTH-type_LysR_regulators"/>
</dbReference>
<protein>
    <submittedName>
        <fullName evidence="6">LysR family transcriptional regulator</fullName>
    </submittedName>
</protein>
<keyword evidence="4" id="KW-0804">Transcription</keyword>
<keyword evidence="2" id="KW-0805">Transcription regulation</keyword>